<dbReference type="Gene3D" id="3.40.1350.10">
    <property type="match status" value="1"/>
</dbReference>
<dbReference type="EMBL" id="CP090642">
    <property type="protein sequence ID" value="WFN22773.1"/>
    <property type="molecule type" value="Genomic_DNA"/>
</dbReference>
<evidence type="ECO:0000313" key="6">
    <source>
        <dbReference type="Proteomes" id="UP000664048"/>
    </source>
</evidence>
<keyword evidence="3" id="KW-0255">Endonuclease</keyword>
<protein>
    <submittedName>
        <fullName evidence="3">TnsA endonuclease C-terminal domain-containing protein</fullName>
    </submittedName>
    <submittedName>
        <fullName evidence="5">TnsA endonuclease N-terminal domain-containing protein</fullName>
    </submittedName>
</protein>
<sequence>MSSGTLAMRKGTLARKLAEQARANKAGEYRRWIHTRDMPGSGVKTRLFCEKAPADEVHLMSEAEHAVFLEAWWRSDVVAILEQYALNRDKTQRAAAELNIDHPTYRRTGEPAVLSTDLVLLVQSGNSYHREVLSVKGGWPRGIRPLTRSQEIERRTWENEGARYKAVAVYGMHADRSKNLAWIFRAANDMLGRDLSEAELTAQRALYQLVRRCPSMSVMEACREVDRSLAIPAGSGVRAFRQLAATKRIRFDLDTVDPLGIRLADVRASTTGMSRNR</sequence>
<keyword evidence="6" id="KW-1185">Reference proteome</keyword>
<accession>A0A250LHF2</accession>
<dbReference type="SUPFAM" id="SSF52980">
    <property type="entry name" value="Restriction endonuclease-like"/>
    <property type="match status" value="1"/>
</dbReference>
<dbReference type="OrthoDB" id="9114990at2"/>
<dbReference type="AlphaFoldDB" id="A0A250LHF2"/>
<dbReference type="GeneID" id="93195445"/>
<dbReference type="Gene3D" id="1.10.10.10">
    <property type="entry name" value="Winged helix-like DNA-binding domain superfamily/Winged helix DNA-binding domain"/>
    <property type="match status" value="1"/>
</dbReference>
<evidence type="ECO:0000313" key="2">
    <source>
        <dbReference type="EMBL" id="BBA43937.1"/>
    </source>
</evidence>
<dbReference type="GO" id="GO:0003676">
    <property type="term" value="F:nucleic acid binding"/>
    <property type="evidence" value="ECO:0007669"/>
    <property type="project" value="InterPro"/>
</dbReference>
<keyword evidence="3" id="KW-0540">Nuclease</keyword>
<dbReference type="InterPro" id="IPR036388">
    <property type="entry name" value="WH-like_DNA-bd_sf"/>
</dbReference>
<dbReference type="InterPro" id="IPR014832">
    <property type="entry name" value="TnsA_C"/>
</dbReference>
<evidence type="ECO:0000313" key="3">
    <source>
        <dbReference type="EMBL" id="MBK1936206.1"/>
    </source>
</evidence>
<dbReference type="Proteomes" id="UP001220209">
    <property type="component" value="Chromosome 3"/>
</dbReference>
<reference evidence="2" key="1">
    <citation type="journal article" date="2016" name="Biosci. Biotechnol. Biochem.">
        <title>Bioconversion of AHX to AOH by resting cells of Burkholderia contaminans CH-1.</title>
        <authorList>
            <person name="Choi J.H."/>
            <person name="Kikuchi A."/>
            <person name="Pumkaeo P."/>
            <person name="Hirai H."/>
            <person name="Tokuyama S."/>
            <person name="Kawagishi H."/>
        </authorList>
    </citation>
    <scope>NUCLEOTIDE SEQUENCE</scope>
    <source>
        <strain evidence="2">CH-1</strain>
    </source>
</reference>
<dbReference type="InterPro" id="IPR011335">
    <property type="entry name" value="Restrct_endonuc-II-like"/>
</dbReference>
<dbReference type="EMBL" id="JAGEMX010000043">
    <property type="protein sequence ID" value="MBO1835739.1"/>
    <property type="molecule type" value="Genomic_DNA"/>
</dbReference>
<organism evidence="2">
    <name type="scientific">Burkholderia contaminans</name>
    <dbReference type="NCBI Taxonomy" id="488447"/>
    <lineage>
        <taxon>Bacteria</taxon>
        <taxon>Pseudomonadati</taxon>
        <taxon>Pseudomonadota</taxon>
        <taxon>Betaproteobacteria</taxon>
        <taxon>Burkholderiales</taxon>
        <taxon>Burkholderiaceae</taxon>
        <taxon>Burkholderia</taxon>
        <taxon>Burkholderia cepacia complex</taxon>
    </lineage>
</organism>
<keyword evidence="3" id="KW-0378">Hydrolase</keyword>
<reference evidence="2" key="2">
    <citation type="journal article" date="2017" name="Genome Announc.">
        <title>High-Quality Draft Genome Sequence of Burkholderia contaminans CH-1, a Gram-Negative Bacterium That Metabolizes 2-Azahypoxanthine, a Plant Growth-Regulating Compound.</title>
        <authorList>
            <person name="Choi J.-H."/>
            <person name="Sugiura H."/>
            <person name="Moriuchi R."/>
            <person name="Kawagishi H."/>
            <person name="Dohra H."/>
        </authorList>
    </citation>
    <scope>NUCLEOTIDE SEQUENCE</scope>
    <source>
        <strain evidence="2">CH-1</strain>
    </source>
</reference>
<dbReference type="EMBL" id="AP018359">
    <property type="protein sequence ID" value="BBA43937.1"/>
    <property type="molecule type" value="Genomic_DNA"/>
</dbReference>
<dbReference type="InterPro" id="IPR011856">
    <property type="entry name" value="tRNA_endonuc-like_dom_sf"/>
</dbReference>
<dbReference type="Proteomes" id="UP000611459">
    <property type="component" value="Unassembled WGS sequence"/>
</dbReference>
<reference evidence="3" key="3">
    <citation type="submission" date="2021-01" db="EMBL/GenBank/DDBJ databases">
        <title>Outbreak of Burkholderia contaminns endophthalmitis traced to a clinical ventilation system.</title>
        <authorList>
            <person name="Lipuma J."/>
            <person name="Spilker T."/>
            <person name="Kratholm J."/>
        </authorList>
    </citation>
    <scope>NUCLEOTIDE SEQUENCE</scope>
    <source>
        <strain evidence="3">HI4954</strain>
    </source>
</reference>
<reference evidence="4 6" key="4">
    <citation type="submission" date="2021-03" db="EMBL/GenBank/DDBJ databases">
        <title>Clinical course, treatment and visual outcome of an outbreak of Burkholderia contaminans endophthalmitis following cataract surgery.</title>
        <authorList>
            <person name="Lind C."/>
            <person name="Olsen K."/>
            <person name="Angelsen N.K."/>
            <person name="Krefting E.A."/>
            <person name="Fossen K."/>
            <person name="Gravningen K."/>
            <person name="Depoorter E."/>
            <person name="Vandamme P."/>
            <person name="Bertelsen G."/>
        </authorList>
    </citation>
    <scope>NUCLEOTIDE SEQUENCE [LARGE SCALE GENOMIC DNA]</scope>
    <source>
        <strain evidence="4 6">51242556</strain>
    </source>
</reference>
<name>A0A250LHF2_9BURK</name>
<proteinExistence type="predicted"/>
<dbReference type="GO" id="GO:0004519">
    <property type="term" value="F:endonuclease activity"/>
    <property type="evidence" value="ECO:0007669"/>
    <property type="project" value="UniProtKB-KW"/>
</dbReference>
<feature type="domain" description="TnsA endonuclease C-terminal" evidence="1">
    <location>
        <begin position="176"/>
        <end position="253"/>
    </location>
</feature>
<dbReference type="RefSeq" id="WP_076841465.1">
    <property type="nucleotide sequence ID" value="NZ_AP018359.1"/>
</dbReference>
<evidence type="ECO:0000259" key="1">
    <source>
        <dbReference type="Pfam" id="PF08721"/>
    </source>
</evidence>
<gene>
    <name evidence="2" type="ORF">BCCH1_64390</name>
    <name evidence="4" type="ORF">J4M89_40870</name>
    <name evidence="3" type="ORF">JIN94_40715</name>
    <name evidence="5" type="ORF">LXE91_32950</name>
</gene>
<dbReference type="Proteomes" id="UP000664048">
    <property type="component" value="Unassembled WGS sequence"/>
</dbReference>
<evidence type="ECO:0000313" key="4">
    <source>
        <dbReference type="EMBL" id="MBO1835739.1"/>
    </source>
</evidence>
<evidence type="ECO:0000313" key="5">
    <source>
        <dbReference type="EMBL" id="WFN22773.1"/>
    </source>
</evidence>
<reference evidence="5 7" key="5">
    <citation type="submission" date="2021-12" db="EMBL/GenBank/DDBJ databases">
        <title>Genomic and phenotypic characterization of three Burkholderia contaminans isolates recovered from different sources.</title>
        <authorList>
            <person name="Lopez De Volder A."/>
            <person name="Fan Y."/>
            <person name="Nunvar J."/>
            <person name="Herrera T."/>
            <person name="Timp W."/>
            <person name="Degrossi J."/>
        </authorList>
    </citation>
    <scope>NUCLEOTIDE SEQUENCE [LARGE SCALE GENOMIC DNA]</scope>
    <source>
        <strain evidence="5 7">LMG 23361</strain>
    </source>
</reference>
<evidence type="ECO:0000313" key="7">
    <source>
        <dbReference type="Proteomes" id="UP001220209"/>
    </source>
</evidence>
<dbReference type="CDD" id="cd22362">
    <property type="entry name" value="TnsA_endonuclease-like"/>
    <property type="match status" value="1"/>
</dbReference>
<dbReference type="Pfam" id="PF08721">
    <property type="entry name" value="Tn7_Tnp_TnsA_C"/>
    <property type="match status" value="1"/>
</dbReference>
<dbReference type="EMBL" id="JAENIB010000054">
    <property type="protein sequence ID" value="MBK1936206.1"/>
    <property type="molecule type" value="Genomic_DNA"/>
</dbReference>